<dbReference type="PaxDb" id="284590-B5FVA0"/>
<evidence type="ECO:0000313" key="2">
    <source>
        <dbReference type="EMBL" id="CAR64395.1"/>
    </source>
</evidence>
<dbReference type="RefSeq" id="XP_002999429.1">
    <property type="nucleotide sequence ID" value="XM_002999383.1"/>
</dbReference>
<dbReference type="Proteomes" id="UP000000598">
    <property type="component" value="Chromosome F"/>
</dbReference>
<organism evidence="2 3">
    <name type="scientific">Kluyveromyces lactis (strain ATCC 8585 / CBS 2359 / DSM 70799 / NBRC 1267 / NRRL Y-1140 / WM37)</name>
    <name type="common">Yeast</name>
    <name type="synonym">Candida sphaerica</name>
    <dbReference type="NCBI Taxonomy" id="284590"/>
    <lineage>
        <taxon>Eukaryota</taxon>
        <taxon>Fungi</taxon>
        <taxon>Dikarya</taxon>
        <taxon>Ascomycota</taxon>
        <taxon>Saccharomycotina</taxon>
        <taxon>Saccharomycetes</taxon>
        <taxon>Saccharomycetales</taxon>
        <taxon>Saccharomycetaceae</taxon>
        <taxon>Kluyveromyces</taxon>
    </lineage>
</organism>
<evidence type="ECO:0000313" key="3">
    <source>
        <dbReference type="Proteomes" id="UP000000598"/>
    </source>
</evidence>
<protein>
    <submittedName>
        <fullName evidence="2">KLLA0F10198p</fullName>
    </submittedName>
</protein>
<dbReference type="KEGG" id="kla:KLLA0_F10198g"/>
<feature type="region of interest" description="Disordered" evidence="1">
    <location>
        <begin position="1"/>
        <end position="20"/>
    </location>
</feature>
<keyword evidence="3" id="KW-1185">Reference proteome</keyword>
<accession>B5FVA0</accession>
<dbReference type="InParanoid" id="B5FVA0"/>
<dbReference type="GeneID" id="9487425"/>
<evidence type="ECO:0000256" key="1">
    <source>
        <dbReference type="SAM" id="MobiDB-lite"/>
    </source>
</evidence>
<reference evidence="2 3" key="1">
    <citation type="journal article" date="2004" name="Nature">
        <title>Genome evolution in yeasts.</title>
        <authorList>
            <consortium name="Genolevures"/>
            <person name="Dujon B."/>
            <person name="Sherman D."/>
            <person name="Fischer G."/>
            <person name="Durrens P."/>
            <person name="Casaregola S."/>
            <person name="Lafontaine I."/>
            <person name="de Montigny J."/>
            <person name="Marck C."/>
            <person name="Neuveglise C."/>
            <person name="Talla E."/>
            <person name="Goffard N."/>
            <person name="Frangeul L."/>
            <person name="Aigle M."/>
            <person name="Anthouard V."/>
            <person name="Babour A."/>
            <person name="Barbe V."/>
            <person name="Barnay S."/>
            <person name="Blanchin S."/>
            <person name="Beckerich J.M."/>
            <person name="Beyne E."/>
            <person name="Bleykasten C."/>
            <person name="Boisrame A."/>
            <person name="Boyer J."/>
            <person name="Cattolico L."/>
            <person name="Confanioleri F."/>
            <person name="de Daruvar A."/>
            <person name="Despons L."/>
            <person name="Fabre E."/>
            <person name="Fairhead C."/>
            <person name="Ferry-Dumazet H."/>
            <person name="Groppi A."/>
            <person name="Hantraye F."/>
            <person name="Hennequin C."/>
            <person name="Jauniaux N."/>
            <person name="Joyet P."/>
            <person name="Kachouri R."/>
            <person name="Kerrest A."/>
            <person name="Koszul R."/>
            <person name="Lemaire M."/>
            <person name="Lesur I."/>
            <person name="Ma L."/>
            <person name="Muller H."/>
            <person name="Nicaud J.M."/>
            <person name="Nikolski M."/>
            <person name="Oztas S."/>
            <person name="Ozier-Kalogeropoulos O."/>
            <person name="Pellenz S."/>
            <person name="Potier S."/>
            <person name="Richard G.F."/>
            <person name="Straub M.L."/>
            <person name="Suleau A."/>
            <person name="Swennene D."/>
            <person name="Tekaia F."/>
            <person name="Wesolowski-Louvel M."/>
            <person name="Westhof E."/>
            <person name="Wirth B."/>
            <person name="Zeniou-Meyer M."/>
            <person name="Zivanovic I."/>
            <person name="Bolotin-Fukuhara M."/>
            <person name="Thierry A."/>
            <person name="Bouchier C."/>
            <person name="Caudron B."/>
            <person name="Scarpelli C."/>
            <person name="Gaillardin C."/>
            <person name="Weissenbach J."/>
            <person name="Wincker P."/>
            <person name="Souciet J.L."/>
        </authorList>
    </citation>
    <scope>NUCLEOTIDE SEQUENCE [LARGE SCALE GENOMIC DNA]</scope>
    <source>
        <strain evidence="3">ATCC 8585 / CBS 2359 / DSM 70799 / NBRC 1267 / NRRL Y-1140 / WM37</strain>
    </source>
</reference>
<sequence length="80" mass="9512">MHVRKLCHRNSEKGTGRQAPKSIISIPAGLYSLTHYLKNRPSSRLYKKLSNPRTRFRSSKYHIWSKYDLIQAFIDLWAYM</sequence>
<gene>
    <name evidence="2" type="ORF">KLLA0_F10198g</name>
</gene>
<dbReference type="AlphaFoldDB" id="B5FVA0"/>
<proteinExistence type="predicted"/>
<dbReference type="HOGENOM" id="CLU_2590102_0_0_1"/>
<dbReference type="EMBL" id="CR382126">
    <property type="protein sequence ID" value="CAR64395.1"/>
    <property type="molecule type" value="Genomic_DNA"/>
</dbReference>
<name>B5FVA0_KLULA</name>